<keyword evidence="3" id="KW-1185">Reference proteome</keyword>
<feature type="transmembrane region" description="Helical" evidence="1">
    <location>
        <begin position="295"/>
        <end position="315"/>
    </location>
</feature>
<feature type="transmembrane region" description="Helical" evidence="1">
    <location>
        <begin position="345"/>
        <end position="363"/>
    </location>
</feature>
<feature type="transmembrane region" description="Helical" evidence="1">
    <location>
        <begin position="223"/>
        <end position="242"/>
    </location>
</feature>
<protein>
    <recommendedName>
        <fullName evidence="4">Membrane protein involved in the export of O-antigen and teichoic acid</fullName>
    </recommendedName>
</protein>
<keyword evidence="1" id="KW-1133">Transmembrane helix</keyword>
<organism evidence="2 3">
    <name type="scientific">Terrimonas rubra</name>
    <dbReference type="NCBI Taxonomy" id="1035890"/>
    <lineage>
        <taxon>Bacteria</taxon>
        <taxon>Pseudomonadati</taxon>
        <taxon>Bacteroidota</taxon>
        <taxon>Chitinophagia</taxon>
        <taxon>Chitinophagales</taxon>
        <taxon>Chitinophagaceae</taxon>
        <taxon>Terrimonas</taxon>
    </lineage>
</organism>
<evidence type="ECO:0000313" key="3">
    <source>
        <dbReference type="Proteomes" id="UP001597511"/>
    </source>
</evidence>
<feature type="transmembrane region" description="Helical" evidence="1">
    <location>
        <begin position="193"/>
        <end position="211"/>
    </location>
</feature>
<dbReference type="EMBL" id="JBHUOZ010000003">
    <property type="protein sequence ID" value="MFD2920590.1"/>
    <property type="molecule type" value="Genomic_DNA"/>
</dbReference>
<sequence length="376" mass="43438">MLTDIIQILRRSVTGPFYREYAGFFLFLFFLFFGTQPSFVDALLFHTALMKSILTSGMFFIIAMLVWLVYALKVFQFFYSTITKTSYLFLQALNTLPYGQRLAVMLYQQAILLLPATVYFLFVAGMGIYHGHLLATAGIFVTGLLLWMFSAMACVQVLYKTGSHHNNSFTQKFIRLLPDNLTGFLLKFCTQHIFTALLTIKLISFFCLYGLSRLEADVYEQRILWLIYISALIGHGVIVYKLHEFIESGLSFLRNMPFPVHKLLLSLLAVYTVLLLPEIWALKSVAIHQGQVMDYTWLVIFGPCFLLLIHGLLYTEQQKLENYFGLLFGIWIVFVFFSLSSQRLLMTGFAQLLALVCFYTGYYRYQPFFAKKQETP</sequence>
<feature type="transmembrane region" description="Helical" evidence="1">
    <location>
        <begin position="135"/>
        <end position="159"/>
    </location>
</feature>
<gene>
    <name evidence="2" type="ORF">ACFS6H_12760</name>
</gene>
<dbReference type="RefSeq" id="WP_386099238.1">
    <property type="nucleotide sequence ID" value="NZ_JBHUOZ010000003.1"/>
</dbReference>
<evidence type="ECO:0000256" key="1">
    <source>
        <dbReference type="SAM" id="Phobius"/>
    </source>
</evidence>
<accession>A0ABW6A800</accession>
<evidence type="ECO:0000313" key="2">
    <source>
        <dbReference type="EMBL" id="MFD2920590.1"/>
    </source>
</evidence>
<evidence type="ECO:0008006" key="4">
    <source>
        <dbReference type="Google" id="ProtNLM"/>
    </source>
</evidence>
<comment type="caution">
    <text evidence="2">The sequence shown here is derived from an EMBL/GenBank/DDBJ whole genome shotgun (WGS) entry which is preliminary data.</text>
</comment>
<feature type="transmembrane region" description="Helical" evidence="1">
    <location>
        <begin position="110"/>
        <end position="129"/>
    </location>
</feature>
<proteinExistence type="predicted"/>
<feature type="transmembrane region" description="Helical" evidence="1">
    <location>
        <begin position="263"/>
        <end position="283"/>
    </location>
</feature>
<name>A0ABW6A800_9BACT</name>
<keyword evidence="1" id="KW-0472">Membrane</keyword>
<reference evidence="3" key="1">
    <citation type="journal article" date="2019" name="Int. J. Syst. Evol. Microbiol.">
        <title>The Global Catalogue of Microorganisms (GCM) 10K type strain sequencing project: providing services to taxonomists for standard genome sequencing and annotation.</title>
        <authorList>
            <consortium name="The Broad Institute Genomics Platform"/>
            <consortium name="The Broad Institute Genome Sequencing Center for Infectious Disease"/>
            <person name="Wu L."/>
            <person name="Ma J."/>
        </authorList>
    </citation>
    <scope>NUCLEOTIDE SEQUENCE [LARGE SCALE GENOMIC DNA]</scope>
    <source>
        <strain evidence="3">KCTC 23299</strain>
    </source>
</reference>
<feature type="transmembrane region" description="Helical" evidence="1">
    <location>
        <begin position="322"/>
        <end position="339"/>
    </location>
</feature>
<dbReference type="Proteomes" id="UP001597511">
    <property type="component" value="Unassembled WGS sequence"/>
</dbReference>
<keyword evidence="1" id="KW-0812">Transmembrane</keyword>
<feature type="transmembrane region" description="Helical" evidence="1">
    <location>
        <begin position="52"/>
        <end position="72"/>
    </location>
</feature>
<feature type="transmembrane region" description="Helical" evidence="1">
    <location>
        <begin position="21"/>
        <end position="40"/>
    </location>
</feature>